<dbReference type="Gene3D" id="3.30.300.180">
    <property type="match status" value="1"/>
</dbReference>
<evidence type="ECO:0000313" key="3">
    <source>
        <dbReference type="EMBL" id="MBB5325486.1"/>
    </source>
</evidence>
<feature type="domain" description="DnaA N-terminal" evidence="2">
    <location>
        <begin position="7"/>
        <end position="67"/>
    </location>
</feature>
<keyword evidence="4" id="KW-1185">Reference proteome</keyword>
<name>A0A7W8IT65_9BACL</name>
<sequence length="131" mass="15536">MEFQARSYWDEIKKLLAAELSAHSFERWIQDTTAIIDHDWIVVKCADELQRNVLQTKYGSLIMEAVQALFGASMTVVLAVDEEYERLAKRYEPMSLREYILALEKRMQQLEERVQRCEQLIDQLQEPNLFH</sequence>
<dbReference type="RefSeq" id="WP_183255066.1">
    <property type="nucleotide sequence ID" value="NZ_JACHEP010000016.1"/>
</dbReference>
<evidence type="ECO:0000256" key="1">
    <source>
        <dbReference type="SAM" id="Coils"/>
    </source>
</evidence>
<proteinExistence type="predicted"/>
<evidence type="ECO:0000313" key="4">
    <source>
        <dbReference type="Proteomes" id="UP000520011"/>
    </source>
</evidence>
<organism evidence="3 4">
    <name type="scientific">Anoxybacteroides tepidamans</name>
    <dbReference type="NCBI Taxonomy" id="265948"/>
    <lineage>
        <taxon>Bacteria</taxon>
        <taxon>Bacillati</taxon>
        <taxon>Bacillota</taxon>
        <taxon>Bacilli</taxon>
        <taxon>Bacillales</taxon>
        <taxon>Anoxybacillaceae</taxon>
        <taxon>Anoxybacteroides</taxon>
    </lineage>
</organism>
<dbReference type="EMBL" id="JACHEP010000016">
    <property type="protein sequence ID" value="MBB5325486.1"/>
    <property type="molecule type" value="Genomic_DNA"/>
</dbReference>
<reference evidence="3 4" key="1">
    <citation type="submission" date="2020-08" db="EMBL/GenBank/DDBJ databases">
        <title>Genomic Encyclopedia of Type Strains, Phase IV (KMG-IV): sequencing the most valuable type-strain genomes for metagenomic binning, comparative biology and taxonomic classification.</title>
        <authorList>
            <person name="Goeker M."/>
        </authorList>
    </citation>
    <scope>NUCLEOTIDE SEQUENCE [LARGE SCALE GENOMIC DNA]</scope>
    <source>
        <strain evidence="3 4">DSM 16325</strain>
    </source>
</reference>
<comment type="caution">
    <text evidence="3">The sequence shown here is derived from an EMBL/GenBank/DDBJ whole genome shotgun (WGS) entry which is preliminary data.</text>
</comment>
<protein>
    <submittedName>
        <fullName evidence="3">Chromosomal replication initiation ATPase DnaA</fullName>
    </submittedName>
</protein>
<dbReference type="Proteomes" id="UP000520011">
    <property type="component" value="Unassembled WGS sequence"/>
</dbReference>
<dbReference type="InterPro" id="IPR038454">
    <property type="entry name" value="DnaA_N_sf"/>
</dbReference>
<feature type="coiled-coil region" evidence="1">
    <location>
        <begin position="100"/>
        <end position="127"/>
    </location>
</feature>
<dbReference type="AlphaFoldDB" id="A0A7W8IT65"/>
<keyword evidence="1" id="KW-0175">Coiled coil</keyword>
<dbReference type="InterPro" id="IPR024633">
    <property type="entry name" value="DnaA_N_dom"/>
</dbReference>
<evidence type="ECO:0000259" key="2">
    <source>
        <dbReference type="Pfam" id="PF11638"/>
    </source>
</evidence>
<gene>
    <name evidence="3" type="ORF">HNQ34_002587</name>
</gene>
<accession>A0A7W8IT65</accession>
<dbReference type="Pfam" id="PF11638">
    <property type="entry name" value="DnaA_N"/>
    <property type="match status" value="1"/>
</dbReference>